<keyword evidence="6 7" id="KW-0472">Membrane</keyword>
<keyword evidence="3" id="KW-1003">Cell membrane</keyword>
<dbReference type="GO" id="GO:0005886">
    <property type="term" value="C:plasma membrane"/>
    <property type="evidence" value="ECO:0007669"/>
    <property type="project" value="UniProtKB-SubCell"/>
</dbReference>
<feature type="transmembrane region" description="Helical" evidence="7">
    <location>
        <begin position="46"/>
        <end position="70"/>
    </location>
</feature>
<feature type="transmembrane region" description="Helical" evidence="7">
    <location>
        <begin position="111"/>
        <end position="129"/>
    </location>
</feature>
<dbReference type="AlphaFoldDB" id="A0A935CBG2"/>
<evidence type="ECO:0000256" key="5">
    <source>
        <dbReference type="ARBA" id="ARBA00022989"/>
    </source>
</evidence>
<dbReference type="Pfam" id="PF13440">
    <property type="entry name" value="Polysacc_synt_3"/>
    <property type="match status" value="1"/>
</dbReference>
<feature type="transmembrane region" description="Helical" evidence="7">
    <location>
        <begin position="293"/>
        <end position="312"/>
    </location>
</feature>
<protein>
    <submittedName>
        <fullName evidence="8">Lipopolysaccharide biosynthesis protein</fullName>
    </submittedName>
</protein>
<evidence type="ECO:0000313" key="9">
    <source>
        <dbReference type="Proteomes" id="UP000611723"/>
    </source>
</evidence>
<accession>A0A935CBG2</accession>
<sequence length="481" mass="54854">MDINSLKEKALKGMLWSSIEIIFHKGFDFLVKLLLAKLLFPEEFGVVGMAVVFTSFISVLNEFGIGAALIQRKDEDLNDGHYSTAFWSGIIWSIILFIVATFLIAPVAASFYEESLLVKVIPALSLSLIPNSMNLIHKARLIKDLNFRKIAFISNSAYLITGLISLLLAYLEFGIWALIFNSIAFYFLAAPIYFFASRWRPRFFWSKECFKDIIGFGLYSTGTQVLGNITSNIDYLIVGKIISAGALGAYSLAFLLTDIVRSQIMSILNKVMYPIYSKLQGSRKEVKEYYIQVIRYNVLVLYPIMLILIMEAEQIILVFLGDKWIDSIIPLQILSVSVLFHVMVSSNTVLIRGLGKPKLEMNIQLFKTIFLYIPSITILTYSYGIIGTSWAIVFNKFISVFIAQHFLKKLIGITFYDIIRSIKTVLLITIFIGVIIYLNNLYLTDNLYINLIIIILLYSMLYYRYFGKEVVGILVKMKARR</sequence>
<feature type="transmembrane region" description="Helical" evidence="7">
    <location>
        <begin position="82"/>
        <end position="105"/>
    </location>
</feature>
<name>A0A935CBG2_9BACT</name>
<feature type="transmembrane region" description="Helical" evidence="7">
    <location>
        <begin position="175"/>
        <end position="197"/>
    </location>
</feature>
<evidence type="ECO:0000256" key="3">
    <source>
        <dbReference type="ARBA" id="ARBA00022475"/>
    </source>
</evidence>
<proteinExistence type="inferred from homology"/>
<comment type="subcellular location">
    <subcellularLocation>
        <location evidence="1">Cell membrane</location>
        <topology evidence="1">Multi-pass membrane protein</topology>
    </subcellularLocation>
</comment>
<dbReference type="PANTHER" id="PTHR30250:SF10">
    <property type="entry name" value="LIPOPOLYSACCHARIDE BIOSYNTHESIS PROTEIN WZXC"/>
    <property type="match status" value="1"/>
</dbReference>
<organism evidence="8 9">
    <name type="scientific">Marivirga aurantiaca</name>
    <dbReference type="NCBI Taxonomy" id="2802615"/>
    <lineage>
        <taxon>Bacteria</taxon>
        <taxon>Pseudomonadati</taxon>
        <taxon>Bacteroidota</taxon>
        <taxon>Cytophagia</taxon>
        <taxon>Cytophagales</taxon>
        <taxon>Marivirgaceae</taxon>
        <taxon>Marivirga</taxon>
    </lineage>
</organism>
<dbReference type="EMBL" id="JAEQBW010000013">
    <property type="protein sequence ID" value="MBK6267069.1"/>
    <property type="molecule type" value="Genomic_DNA"/>
</dbReference>
<feature type="transmembrane region" description="Helical" evidence="7">
    <location>
        <begin position="447"/>
        <end position="466"/>
    </location>
</feature>
<evidence type="ECO:0000256" key="2">
    <source>
        <dbReference type="ARBA" id="ARBA00007430"/>
    </source>
</evidence>
<evidence type="ECO:0000256" key="7">
    <source>
        <dbReference type="SAM" id="Phobius"/>
    </source>
</evidence>
<comment type="caution">
    <text evidence="8">The sequence shown here is derived from an EMBL/GenBank/DDBJ whole genome shotgun (WGS) entry which is preliminary data.</text>
</comment>
<evidence type="ECO:0000313" key="8">
    <source>
        <dbReference type="EMBL" id="MBK6267069.1"/>
    </source>
</evidence>
<reference evidence="8" key="1">
    <citation type="submission" date="2021-01" db="EMBL/GenBank/DDBJ databases">
        <title>Marivirga aurantiaca sp. nov., isolated from intertidal surface sediments.</title>
        <authorList>
            <person name="Zhang M."/>
        </authorList>
    </citation>
    <scope>NUCLEOTIDE SEQUENCE</scope>
    <source>
        <strain evidence="8">S37H4</strain>
    </source>
</reference>
<gene>
    <name evidence="8" type="ORF">JKA74_18640</name>
</gene>
<dbReference type="InterPro" id="IPR050833">
    <property type="entry name" value="Poly_Biosynth_Transport"/>
</dbReference>
<feature type="transmembrane region" description="Helical" evidence="7">
    <location>
        <begin position="365"/>
        <end position="383"/>
    </location>
</feature>
<keyword evidence="9" id="KW-1185">Reference proteome</keyword>
<feature type="transmembrane region" description="Helical" evidence="7">
    <location>
        <begin position="419"/>
        <end position="441"/>
    </location>
</feature>
<evidence type="ECO:0000256" key="6">
    <source>
        <dbReference type="ARBA" id="ARBA00023136"/>
    </source>
</evidence>
<evidence type="ECO:0000256" key="4">
    <source>
        <dbReference type="ARBA" id="ARBA00022692"/>
    </source>
</evidence>
<keyword evidence="4 7" id="KW-0812">Transmembrane</keyword>
<feature type="transmembrane region" description="Helical" evidence="7">
    <location>
        <begin position="150"/>
        <end position="169"/>
    </location>
</feature>
<dbReference type="PANTHER" id="PTHR30250">
    <property type="entry name" value="PST FAMILY PREDICTED COLANIC ACID TRANSPORTER"/>
    <property type="match status" value="1"/>
</dbReference>
<comment type="similarity">
    <text evidence="2">Belongs to the polysaccharide synthase family.</text>
</comment>
<dbReference type="CDD" id="cd13127">
    <property type="entry name" value="MATE_tuaB_like"/>
    <property type="match status" value="1"/>
</dbReference>
<dbReference type="RefSeq" id="WP_201432754.1">
    <property type="nucleotide sequence ID" value="NZ_JAEQBW010000013.1"/>
</dbReference>
<evidence type="ECO:0000256" key="1">
    <source>
        <dbReference type="ARBA" id="ARBA00004651"/>
    </source>
</evidence>
<feature type="transmembrane region" description="Helical" evidence="7">
    <location>
        <begin position="324"/>
        <end position="344"/>
    </location>
</feature>
<keyword evidence="5 7" id="KW-1133">Transmembrane helix</keyword>
<dbReference type="Proteomes" id="UP000611723">
    <property type="component" value="Unassembled WGS sequence"/>
</dbReference>